<feature type="compositionally biased region" description="Low complexity" evidence="1">
    <location>
        <begin position="109"/>
        <end position="124"/>
    </location>
</feature>
<feature type="compositionally biased region" description="Polar residues" evidence="1">
    <location>
        <begin position="311"/>
        <end position="333"/>
    </location>
</feature>
<feature type="compositionally biased region" description="Polar residues" evidence="1">
    <location>
        <begin position="365"/>
        <end position="380"/>
    </location>
</feature>
<organism evidence="2 3">
    <name type="scientific">Orchesella dallaii</name>
    <dbReference type="NCBI Taxonomy" id="48710"/>
    <lineage>
        <taxon>Eukaryota</taxon>
        <taxon>Metazoa</taxon>
        <taxon>Ecdysozoa</taxon>
        <taxon>Arthropoda</taxon>
        <taxon>Hexapoda</taxon>
        <taxon>Collembola</taxon>
        <taxon>Entomobryomorpha</taxon>
        <taxon>Entomobryoidea</taxon>
        <taxon>Orchesellidae</taxon>
        <taxon>Orchesellinae</taxon>
        <taxon>Orchesella</taxon>
    </lineage>
</organism>
<evidence type="ECO:0000313" key="3">
    <source>
        <dbReference type="Proteomes" id="UP001642540"/>
    </source>
</evidence>
<evidence type="ECO:0008006" key="4">
    <source>
        <dbReference type="Google" id="ProtNLM"/>
    </source>
</evidence>
<sequence length="744" mass="83928">MKTRKKRRLARVFTPLQKLSRVGRRPIAVDADTGNPISQISQVTSSHPSSVITAQSGATSVFSTPLGVLQKKSNQTSSVNMPTDLINMETVNTPRANLTSEEQEGERTSNNGFQNSGSSSNSIINARDGLQSFNAAAGHNVGVPENRTPITITKDAVLTNLQNEYIRVLQGARLGWIRSRRALLDAHKITVFDEDDAWNEEGNEAMNDALGSNALNEHQAYVENIRRNKREAIRDQNRNQYYNVAHFNTPNEVIDLRQPVSQRPNSLEIQVQSSQPLSNTYHGSQKRYSIGGNANQISSAASNDGDWRNSRGFQYNMQESSQSGRGNQAQHISNPPPNGFAPQATQGFLPSNIIHDFNNMALGSNYSGTSQQMPSGQHASSMPHRISHTQSQGSNANYYNYQQGTQARTPHYFQSTPVINQAHFGAGSTLDRHHLKSFDIPKYSGFGEKKTPYDFLAELERYMQISGINSEALLARVIPTALVDDAFFWYNMEMSWDPFEDWEQFKLRFRHQYQPVDYERQLKRELDDRYQGQDESLSFFLRIIAGYYYRLGIQNDSRIIEKVCEQMHPLYKRHIRDARLYQSLAHFKKAVEHADCCVQAEQKYKPPLPGNSIEPLLAYTPREAPIDLASNTGQNKITESIKKPFEGKKHVSFTQNYEKQTFAPNNDDNDSVNRSHNALNKTQTGNMNPVHIPRSRSPSPGRNFTGCFNCQGNHFARDCPNAKPSQRPQSPNPLNSKSLDPQTR</sequence>
<feature type="region of interest" description="Disordered" evidence="1">
    <location>
        <begin position="660"/>
        <end position="704"/>
    </location>
</feature>
<accession>A0ABP1QW82</accession>
<feature type="region of interest" description="Disordered" evidence="1">
    <location>
        <begin position="365"/>
        <end position="397"/>
    </location>
</feature>
<comment type="caution">
    <text evidence="2">The sequence shown here is derived from an EMBL/GenBank/DDBJ whole genome shotgun (WGS) entry which is preliminary data.</text>
</comment>
<proteinExistence type="predicted"/>
<feature type="compositionally biased region" description="Polar residues" evidence="1">
    <location>
        <begin position="660"/>
        <end position="687"/>
    </location>
</feature>
<feature type="region of interest" description="Disordered" evidence="1">
    <location>
        <begin position="97"/>
        <end position="124"/>
    </location>
</feature>
<feature type="region of interest" description="Disordered" evidence="1">
    <location>
        <begin position="718"/>
        <end position="744"/>
    </location>
</feature>
<gene>
    <name evidence="2" type="ORF">ODALV1_LOCUS14483</name>
</gene>
<keyword evidence="3" id="KW-1185">Reference proteome</keyword>
<name>A0ABP1QW82_9HEXA</name>
<evidence type="ECO:0000256" key="1">
    <source>
        <dbReference type="SAM" id="MobiDB-lite"/>
    </source>
</evidence>
<feature type="compositionally biased region" description="Polar residues" evidence="1">
    <location>
        <begin position="388"/>
        <end position="397"/>
    </location>
</feature>
<feature type="compositionally biased region" description="Polar residues" evidence="1">
    <location>
        <begin position="271"/>
        <end position="302"/>
    </location>
</feature>
<evidence type="ECO:0000313" key="2">
    <source>
        <dbReference type="EMBL" id="CAL8110847.1"/>
    </source>
</evidence>
<feature type="compositionally biased region" description="Polar residues" evidence="1">
    <location>
        <begin position="723"/>
        <end position="744"/>
    </location>
</feature>
<reference evidence="2 3" key="1">
    <citation type="submission" date="2024-08" db="EMBL/GenBank/DDBJ databases">
        <authorList>
            <person name="Cucini C."/>
            <person name="Frati F."/>
        </authorList>
    </citation>
    <scope>NUCLEOTIDE SEQUENCE [LARGE SCALE GENOMIC DNA]</scope>
</reference>
<feature type="region of interest" description="Disordered" evidence="1">
    <location>
        <begin position="271"/>
        <end position="346"/>
    </location>
</feature>
<dbReference type="Proteomes" id="UP001642540">
    <property type="component" value="Unassembled WGS sequence"/>
</dbReference>
<protein>
    <recommendedName>
        <fullName evidence="4">Activity-regulated cytoskeleton-associated protein</fullName>
    </recommendedName>
</protein>
<dbReference type="EMBL" id="CAXLJM020000046">
    <property type="protein sequence ID" value="CAL8110847.1"/>
    <property type="molecule type" value="Genomic_DNA"/>
</dbReference>